<organism evidence="4 5">
    <name type="scientific">Paractinoplanes rhizophilus</name>
    <dbReference type="NCBI Taxonomy" id="1416877"/>
    <lineage>
        <taxon>Bacteria</taxon>
        <taxon>Bacillati</taxon>
        <taxon>Actinomycetota</taxon>
        <taxon>Actinomycetes</taxon>
        <taxon>Micromonosporales</taxon>
        <taxon>Micromonosporaceae</taxon>
        <taxon>Paractinoplanes</taxon>
    </lineage>
</organism>
<dbReference type="InterPro" id="IPR009081">
    <property type="entry name" value="PP-bd_ACP"/>
</dbReference>
<gene>
    <name evidence="4" type="ORF">ACFQS1_16195</name>
</gene>
<evidence type="ECO:0000256" key="2">
    <source>
        <dbReference type="ARBA" id="ARBA00022553"/>
    </source>
</evidence>
<keyword evidence="5" id="KW-1185">Reference proteome</keyword>
<reference evidence="5" key="1">
    <citation type="journal article" date="2019" name="Int. J. Syst. Evol. Microbiol.">
        <title>The Global Catalogue of Microorganisms (GCM) 10K type strain sequencing project: providing services to taxonomists for standard genome sequencing and annotation.</title>
        <authorList>
            <consortium name="The Broad Institute Genomics Platform"/>
            <consortium name="The Broad Institute Genome Sequencing Center for Infectious Disease"/>
            <person name="Wu L."/>
            <person name="Ma J."/>
        </authorList>
    </citation>
    <scope>NUCLEOTIDE SEQUENCE [LARGE SCALE GENOMIC DNA]</scope>
    <source>
        <strain evidence="5">XZYJT-10</strain>
    </source>
</reference>
<dbReference type="Gene3D" id="1.10.1200.10">
    <property type="entry name" value="ACP-like"/>
    <property type="match status" value="1"/>
</dbReference>
<evidence type="ECO:0000313" key="5">
    <source>
        <dbReference type="Proteomes" id="UP001596548"/>
    </source>
</evidence>
<proteinExistence type="predicted"/>
<dbReference type="Proteomes" id="UP001596548">
    <property type="component" value="Unassembled WGS sequence"/>
</dbReference>
<name>A0ABW2HQY8_9ACTN</name>
<dbReference type="InterPro" id="IPR036736">
    <property type="entry name" value="ACP-like_sf"/>
</dbReference>
<evidence type="ECO:0000313" key="4">
    <source>
        <dbReference type="EMBL" id="MFC7275530.1"/>
    </source>
</evidence>
<dbReference type="RefSeq" id="WP_378968744.1">
    <property type="nucleotide sequence ID" value="NZ_JBHTBJ010000010.1"/>
</dbReference>
<evidence type="ECO:0000259" key="3">
    <source>
        <dbReference type="PROSITE" id="PS50075"/>
    </source>
</evidence>
<accession>A0ABW2HQY8</accession>
<keyword evidence="1" id="KW-0596">Phosphopantetheine</keyword>
<dbReference type="PROSITE" id="PS00012">
    <property type="entry name" value="PHOSPHOPANTETHEINE"/>
    <property type="match status" value="1"/>
</dbReference>
<comment type="caution">
    <text evidence="4">The sequence shown here is derived from an EMBL/GenBank/DDBJ whole genome shotgun (WGS) entry which is preliminary data.</text>
</comment>
<sequence>MTATAGADPAWRPEPAIRTTLPDPAELRALWTAVLHREPTSDDEDFFDLGGHSLSLVQMLALVRDRYGVELRMDELFADDITIRTVEAMIHRLLADHPEAP</sequence>
<evidence type="ECO:0000256" key="1">
    <source>
        <dbReference type="ARBA" id="ARBA00022450"/>
    </source>
</evidence>
<dbReference type="Pfam" id="PF00550">
    <property type="entry name" value="PP-binding"/>
    <property type="match status" value="1"/>
</dbReference>
<dbReference type="InterPro" id="IPR006162">
    <property type="entry name" value="Ppantetheine_attach_site"/>
</dbReference>
<dbReference type="PROSITE" id="PS50075">
    <property type="entry name" value="CARRIER"/>
    <property type="match status" value="1"/>
</dbReference>
<dbReference type="EMBL" id="JBHTBJ010000010">
    <property type="protein sequence ID" value="MFC7275530.1"/>
    <property type="molecule type" value="Genomic_DNA"/>
</dbReference>
<keyword evidence="2" id="KW-0597">Phosphoprotein</keyword>
<protein>
    <submittedName>
        <fullName evidence="4">Acyl carrier protein</fullName>
    </submittedName>
</protein>
<dbReference type="SUPFAM" id="SSF47336">
    <property type="entry name" value="ACP-like"/>
    <property type="match status" value="1"/>
</dbReference>
<feature type="domain" description="Carrier" evidence="3">
    <location>
        <begin position="18"/>
        <end position="97"/>
    </location>
</feature>